<dbReference type="AlphaFoldDB" id="A0A1B7LD83"/>
<evidence type="ECO:0008006" key="4">
    <source>
        <dbReference type="Google" id="ProtNLM"/>
    </source>
</evidence>
<comment type="caution">
    <text evidence="2">The sequence shown here is derived from an EMBL/GenBank/DDBJ whole genome shotgun (WGS) entry which is preliminary data.</text>
</comment>
<dbReference type="SUPFAM" id="SSF53649">
    <property type="entry name" value="Alkaline phosphatase-like"/>
    <property type="match status" value="1"/>
</dbReference>
<dbReference type="InterPro" id="IPR017850">
    <property type="entry name" value="Alkaline_phosphatase_core_sf"/>
</dbReference>
<dbReference type="GO" id="GO:0009395">
    <property type="term" value="P:phospholipid catabolic process"/>
    <property type="evidence" value="ECO:0007669"/>
    <property type="project" value="TreeGrafter"/>
</dbReference>
<dbReference type="Proteomes" id="UP000078532">
    <property type="component" value="Unassembled WGS sequence"/>
</dbReference>
<keyword evidence="3" id="KW-1185">Reference proteome</keyword>
<keyword evidence="1" id="KW-0378">Hydrolase</keyword>
<organism evidence="2 3">
    <name type="scientific">Desulfotomaculum copahuensis</name>
    <dbReference type="NCBI Taxonomy" id="1838280"/>
    <lineage>
        <taxon>Bacteria</taxon>
        <taxon>Bacillati</taxon>
        <taxon>Bacillota</taxon>
        <taxon>Clostridia</taxon>
        <taxon>Eubacteriales</taxon>
        <taxon>Desulfotomaculaceae</taxon>
        <taxon>Desulfotomaculum</taxon>
    </lineage>
</organism>
<dbReference type="Pfam" id="PF04185">
    <property type="entry name" value="Phosphoesterase"/>
    <property type="match status" value="1"/>
</dbReference>
<protein>
    <recommendedName>
        <fullName evidence="4">Phosphoesterase</fullName>
    </recommendedName>
</protein>
<dbReference type="PANTHER" id="PTHR31956:SF1">
    <property type="entry name" value="NON-SPECIFIC PHOSPHOLIPASE C1"/>
    <property type="match status" value="1"/>
</dbReference>
<dbReference type="RefSeq" id="WP_066669318.1">
    <property type="nucleotide sequence ID" value="NZ_LYVF01000171.1"/>
</dbReference>
<proteinExistence type="predicted"/>
<dbReference type="STRING" id="1838280.A6M21_12440"/>
<gene>
    <name evidence="2" type="ORF">A6M21_12440</name>
</gene>
<accession>A0A1B7LD83</accession>
<dbReference type="OrthoDB" id="980947at2"/>
<name>A0A1B7LD83_9FIRM</name>
<dbReference type="Gene3D" id="3.40.720.10">
    <property type="entry name" value="Alkaline Phosphatase, subunit A"/>
    <property type="match status" value="2"/>
</dbReference>
<reference evidence="2 3" key="1">
    <citation type="submission" date="2016-04" db="EMBL/GenBank/DDBJ databases">
        <authorList>
            <person name="Evans L.H."/>
            <person name="Alamgir A."/>
            <person name="Owens N."/>
            <person name="Weber N.D."/>
            <person name="Virtaneva K."/>
            <person name="Barbian K."/>
            <person name="Babar A."/>
            <person name="Rosenke K."/>
        </authorList>
    </citation>
    <scope>NUCLEOTIDE SEQUENCE [LARGE SCALE GENOMIC DNA]</scope>
    <source>
        <strain evidence="2 3">LMa1</strain>
    </source>
</reference>
<sequence>MITGTASILPAPDKSRLAALTAQVLQNALDGPSGSAGAGTASDNPVPRYVGGSSPIKHIFFIVRENRTYDQILGDLSRANGDPSLVLFGRDVTPNAHKLSEQFVTMDNYYADAEVSVQGHAWTAGAYSNDYVEKNTPLLYSNRYPHYDGGVVPITYPPNGYIWKTLSEKQVPFKVFGENYYLHSGLYYVLAGTLGADDPLTSSYYQFLRQADGRDGTGIMGKFFDRFKSYAGKQDPAELKKLLSDDSSFRNDLSTILTGGTALAGRMMQNRQLLQAVAGYLSHYQFNYRGWDLQYSDLNRAWVFNRELEREIKNGSVPAFSYIWLPNDHTAGVKTGYLSPQQLVAQNDRALGEIVEKISHSPIWKDSAIFVTEDDAQNGSDHVDAHRTVGLVISPYVKHGTVNHTHYDQVSMLRTMELILGLPPMSMYDAAALPMYDVFTAKPDKKPYQAEQTDVTRAVAAAGDNQRLVALSAGLDFSHPDIESQDNVLNKILWESIKGTPYHRVNGGDDEDDRG</sequence>
<dbReference type="InterPro" id="IPR007312">
    <property type="entry name" value="Phosphoesterase"/>
</dbReference>
<dbReference type="GO" id="GO:0042578">
    <property type="term" value="F:phosphoric ester hydrolase activity"/>
    <property type="evidence" value="ECO:0007669"/>
    <property type="project" value="UniProtKB-ARBA"/>
</dbReference>
<dbReference type="EMBL" id="LYVF01000171">
    <property type="protein sequence ID" value="OAT80870.1"/>
    <property type="molecule type" value="Genomic_DNA"/>
</dbReference>
<evidence type="ECO:0000256" key="1">
    <source>
        <dbReference type="ARBA" id="ARBA00022801"/>
    </source>
</evidence>
<evidence type="ECO:0000313" key="2">
    <source>
        <dbReference type="EMBL" id="OAT80870.1"/>
    </source>
</evidence>
<dbReference type="PANTHER" id="PTHR31956">
    <property type="entry name" value="NON-SPECIFIC PHOSPHOLIPASE C4-RELATED"/>
    <property type="match status" value="1"/>
</dbReference>
<evidence type="ECO:0000313" key="3">
    <source>
        <dbReference type="Proteomes" id="UP000078532"/>
    </source>
</evidence>